<proteinExistence type="predicted"/>
<geneLocation type="plasmid" evidence="1 2">
    <name>unnamed</name>
</geneLocation>
<reference evidence="1 2" key="1">
    <citation type="submission" date="2018-07" db="EMBL/GenBank/DDBJ databases">
        <title>Genome sequence of Erythrobacter strain YH-07, an antagonistic bacterium isolated from Yellow Sea.</title>
        <authorList>
            <person name="Tang T."/>
            <person name="Liu Q."/>
            <person name="Sun X."/>
        </authorList>
    </citation>
    <scope>NUCLEOTIDE SEQUENCE [LARGE SCALE GENOMIC DNA]</scope>
    <source>
        <strain evidence="1 2">YH-07</strain>
        <plasmid evidence="1 2">unnamed</plasmid>
    </source>
</reference>
<protein>
    <submittedName>
        <fullName evidence="1">Uncharacterized protein</fullName>
    </submittedName>
</protein>
<dbReference type="RefSeq" id="WP_115418062.1">
    <property type="nucleotide sequence ID" value="NZ_CP031358.1"/>
</dbReference>
<evidence type="ECO:0000313" key="1">
    <source>
        <dbReference type="EMBL" id="AXK43749.1"/>
    </source>
</evidence>
<keyword evidence="2" id="KW-1185">Reference proteome</keyword>
<name>A0A345YIJ7_9SPHN</name>
<evidence type="ECO:0000313" key="2">
    <source>
        <dbReference type="Proteomes" id="UP000254508"/>
    </source>
</evidence>
<accession>A0A345YIJ7</accession>
<sequence>MPALAPNSNIGSRHGEMHSLVKNPFKADFMRRNFDAAIQTYDTKHRNFIHPSGIRCKGNGWAVHFWRGFDQVDLDYTGLRDSAAYAMYRAGKAIGKALEKEAVTSPQ</sequence>
<dbReference type="EMBL" id="CP031358">
    <property type="protein sequence ID" value="AXK43749.1"/>
    <property type="molecule type" value="Genomic_DNA"/>
</dbReference>
<dbReference type="AlphaFoldDB" id="A0A345YIJ7"/>
<dbReference type="Proteomes" id="UP000254508">
    <property type="component" value="Plasmid unnamed"/>
</dbReference>
<dbReference type="KEGG" id="err:DVR09_14930"/>
<keyword evidence="1" id="KW-0614">Plasmid</keyword>
<gene>
    <name evidence="1" type="ORF">DVR09_14930</name>
</gene>
<organism evidence="1 2">
    <name type="scientific">Erythrobacter aureus</name>
    <dbReference type="NCBI Taxonomy" id="2182384"/>
    <lineage>
        <taxon>Bacteria</taxon>
        <taxon>Pseudomonadati</taxon>
        <taxon>Pseudomonadota</taxon>
        <taxon>Alphaproteobacteria</taxon>
        <taxon>Sphingomonadales</taxon>
        <taxon>Erythrobacteraceae</taxon>
        <taxon>Erythrobacter/Porphyrobacter group</taxon>
        <taxon>Erythrobacter</taxon>
    </lineage>
</organism>